<evidence type="ECO:0000256" key="4">
    <source>
        <dbReference type="ARBA" id="ARBA00022833"/>
    </source>
</evidence>
<keyword evidence="2" id="KW-0479">Metal-binding</keyword>
<dbReference type="GO" id="GO:0043066">
    <property type="term" value="P:negative regulation of apoptotic process"/>
    <property type="evidence" value="ECO:0007669"/>
    <property type="project" value="TreeGrafter"/>
</dbReference>
<feature type="region of interest" description="Disordered" evidence="6">
    <location>
        <begin position="513"/>
        <end position="546"/>
    </location>
</feature>
<protein>
    <recommendedName>
        <fullName evidence="7">RING-type domain-containing protein</fullName>
    </recommendedName>
</protein>
<dbReference type="PROSITE" id="PS50143">
    <property type="entry name" value="BIR_REPEAT_2"/>
    <property type="match status" value="2"/>
</dbReference>
<keyword evidence="9" id="KW-1185">Reference proteome</keyword>
<dbReference type="GO" id="GO:0008270">
    <property type="term" value="F:zinc ion binding"/>
    <property type="evidence" value="ECO:0007669"/>
    <property type="project" value="UniProtKB-KW"/>
</dbReference>
<evidence type="ECO:0000256" key="6">
    <source>
        <dbReference type="SAM" id="MobiDB-lite"/>
    </source>
</evidence>
<feature type="region of interest" description="Disordered" evidence="6">
    <location>
        <begin position="210"/>
        <end position="245"/>
    </location>
</feature>
<evidence type="ECO:0000313" key="9">
    <source>
        <dbReference type="Proteomes" id="UP000828390"/>
    </source>
</evidence>
<sequence length="709" mass="81161">MRSICFTTGLQCERDPRCDGWLCKLFIYNNNHTVYEKVYFNESGEVIVREKDLLNARLVANMDCDKHNHSTMTSYVKTLFPILRKTEQPQRLELGSVDLISLYIPNTCRRYINVKIHSVMKDFKTISCLFDFIKTYFNYIVCFIVLCLMLKPLQAKECSHEITKESIPTHYIELKGLTKHLFYSYISPHIPKVVCYPCTHVKQETSKVNVDHDGMKHKDMPSRSNSVKDSNGENPNDSTDYHKTKEETNHVADNMKMVREFDRFRTYEKCTDNHDSIFISFIKLAKNGFYFNLEKNLSKCFCCGLEVVKWDEDVTIEKTHKDLSSECKFVTGKDSLNVLMHKDTSDHNKTTNSEQVSGANGGPENVNIQHINRTGDVEHKSKKNAHLCDSHKPETPLEQLSYADNVLFASARHPDLASRENRTSTFLNWTNSHNASINSLVNAGLYYTGTGDEVRCFQCGGGMRNWKQGDDPWMEHAYWFPDCEYVRQRRGQDFIDMARMGRAFERGLDIGSSQRTLQTTEEERTSETQLFSQHRANPRAPPSDIASLQIPDDLMVDSVANMGFDKEHVILALGHIRRTHSEGYKIQPEELIDYLLANPRTEPSVVTPGVSKEINEEARPKKERKNKKKSNDVNNALDTSSENKDISAILDENEKLKQQFMCKVCMDNNACVVFVPCGHMVTCVKCASALRKCAICRANIQGSIRAYLG</sequence>
<dbReference type="CDD" id="cd16713">
    <property type="entry name" value="RING-HC_BIRC2_3_7"/>
    <property type="match status" value="1"/>
</dbReference>
<dbReference type="GO" id="GO:0043027">
    <property type="term" value="F:cysteine-type endopeptidase inhibitor activity involved in apoptotic process"/>
    <property type="evidence" value="ECO:0007669"/>
    <property type="project" value="TreeGrafter"/>
</dbReference>
<dbReference type="Pfam" id="PF00653">
    <property type="entry name" value="BIR"/>
    <property type="match status" value="2"/>
</dbReference>
<keyword evidence="3 5" id="KW-0863">Zinc-finger</keyword>
<dbReference type="GO" id="GO:0005634">
    <property type="term" value="C:nucleus"/>
    <property type="evidence" value="ECO:0007669"/>
    <property type="project" value="TreeGrafter"/>
</dbReference>
<dbReference type="FunFam" id="1.10.1170.10:FF:000002">
    <property type="entry name" value="Baculoviral IAP repeat containing 7"/>
    <property type="match status" value="1"/>
</dbReference>
<dbReference type="SMART" id="SM00238">
    <property type="entry name" value="BIR"/>
    <property type="match status" value="2"/>
</dbReference>
<dbReference type="SUPFAM" id="SSF57924">
    <property type="entry name" value="Inhibitor of apoptosis (IAP) repeat"/>
    <property type="match status" value="2"/>
</dbReference>
<dbReference type="Pfam" id="PF13920">
    <property type="entry name" value="zf-C3HC4_3"/>
    <property type="match status" value="1"/>
</dbReference>
<dbReference type="InterPro" id="IPR001370">
    <property type="entry name" value="BIR_rpt"/>
</dbReference>
<reference evidence="8" key="2">
    <citation type="submission" date="2020-11" db="EMBL/GenBank/DDBJ databases">
        <authorList>
            <person name="McCartney M.A."/>
            <person name="Auch B."/>
            <person name="Kono T."/>
            <person name="Mallez S."/>
            <person name="Becker A."/>
            <person name="Gohl D.M."/>
            <person name="Silverstein K.A.T."/>
            <person name="Koren S."/>
            <person name="Bechman K.B."/>
            <person name="Herman A."/>
            <person name="Abrahante J.E."/>
            <person name="Garbe J."/>
        </authorList>
    </citation>
    <scope>NUCLEOTIDE SEQUENCE</scope>
    <source>
        <strain evidence="8">Duluth1</strain>
        <tissue evidence="8">Whole animal</tissue>
    </source>
</reference>
<keyword evidence="4" id="KW-0862">Zinc</keyword>
<comment type="caution">
    <text evidence="8">The sequence shown here is derived from an EMBL/GenBank/DDBJ whole genome shotgun (WGS) entry which is preliminary data.</text>
</comment>
<feature type="domain" description="RING-type" evidence="7">
    <location>
        <begin position="662"/>
        <end position="697"/>
    </location>
</feature>
<dbReference type="InterPro" id="IPR050784">
    <property type="entry name" value="IAP"/>
</dbReference>
<dbReference type="GO" id="GO:0051726">
    <property type="term" value="P:regulation of cell cycle"/>
    <property type="evidence" value="ECO:0007669"/>
    <property type="project" value="TreeGrafter"/>
</dbReference>
<dbReference type="GO" id="GO:0005737">
    <property type="term" value="C:cytoplasm"/>
    <property type="evidence" value="ECO:0007669"/>
    <property type="project" value="TreeGrafter"/>
</dbReference>
<name>A0A9D4HP20_DREPO</name>
<dbReference type="GO" id="GO:0061630">
    <property type="term" value="F:ubiquitin protein ligase activity"/>
    <property type="evidence" value="ECO:0007669"/>
    <property type="project" value="TreeGrafter"/>
</dbReference>
<feature type="region of interest" description="Disordered" evidence="6">
    <location>
        <begin position="344"/>
        <end position="366"/>
    </location>
</feature>
<dbReference type="InterPro" id="IPR001841">
    <property type="entry name" value="Znf_RING"/>
</dbReference>
<feature type="compositionally biased region" description="Basic and acidic residues" evidence="6">
    <location>
        <begin position="210"/>
        <end position="221"/>
    </location>
</feature>
<dbReference type="Proteomes" id="UP000828390">
    <property type="component" value="Unassembled WGS sequence"/>
</dbReference>
<evidence type="ECO:0000256" key="1">
    <source>
        <dbReference type="ARBA" id="ARBA00006672"/>
    </source>
</evidence>
<dbReference type="PROSITE" id="PS50089">
    <property type="entry name" value="ZF_RING_2"/>
    <property type="match status" value="1"/>
</dbReference>
<evidence type="ECO:0000256" key="3">
    <source>
        <dbReference type="ARBA" id="ARBA00022771"/>
    </source>
</evidence>
<dbReference type="EMBL" id="JAIWYP010000012">
    <property type="protein sequence ID" value="KAH3725741.1"/>
    <property type="molecule type" value="Genomic_DNA"/>
</dbReference>
<dbReference type="PANTHER" id="PTHR10044">
    <property type="entry name" value="INHIBITOR OF APOPTOSIS"/>
    <property type="match status" value="1"/>
</dbReference>
<accession>A0A9D4HP20</accession>
<dbReference type="InterPro" id="IPR011029">
    <property type="entry name" value="DEATH-like_dom_sf"/>
</dbReference>
<evidence type="ECO:0000256" key="5">
    <source>
        <dbReference type="PROSITE-ProRule" id="PRU00175"/>
    </source>
</evidence>
<feature type="region of interest" description="Disordered" evidence="6">
    <location>
        <begin position="604"/>
        <end position="639"/>
    </location>
</feature>
<feature type="compositionally biased region" description="Polar residues" evidence="6">
    <location>
        <begin position="222"/>
        <end position="238"/>
    </location>
</feature>
<dbReference type="GO" id="GO:0031398">
    <property type="term" value="P:positive regulation of protein ubiquitination"/>
    <property type="evidence" value="ECO:0007669"/>
    <property type="project" value="TreeGrafter"/>
</dbReference>
<reference evidence="8" key="1">
    <citation type="journal article" date="2019" name="bioRxiv">
        <title>The Genome of the Zebra Mussel, Dreissena polymorpha: A Resource for Invasive Species Research.</title>
        <authorList>
            <person name="McCartney M.A."/>
            <person name="Auch B."/>
            <person name="Kono T."/>
            <person name="Mallez S."/>
            <person name="Zhang Y."/>
            <person name="Obille A."/>
            <person name="Becker A."/>
            <person name="Abrahante J.E."/>
            <person name="Garbe J."/>
            <person name="Badalamenti J.P."/>
            <person name="Herman A."/>
            <person name="Mangelson H."/>
            <person name="Liachko I."/>
            <person name="Sullivan S."/>
            <person name="Sone E.D."/>
            <person name="Koren S."/>
            <person name="Silverstein K.A.T."/>
            <person name="Beckman K.B."/>
            <person name="Gohl D.M."/>
        </authorList>
    </citation>
    <scope>NUCLEOTIDE SEQUENCE</scope>
    <source>
        <strain evidence="8">Duluth1</strain>
        <tissue evidence="8">Whole animal</tissue>
    </source>
</reference>
<evidence type="ECO:0000259" key="7">
    <source>
        <dbReference type="PROSITE" id="PS50089"/>
    </source>
</evidence>
<dbReference type="Gene3D" id="1.10.1170.10">
    <property type="entry name" value="Inhibitor Of Apoptosis Protein (2mihbC-IAP-1), Chain A"/>
    <property type="match status" value="3"/>
</dbReference>
<gene>
    <name evidence="8" type="ORF">DPMN_051590</name>
</gene>
<dbReference type="CDD" id="cd00022">
    <property type="entry name" value="BIR"/>
    <property type="match status" value="1"/>
</dbReference>
<dbReference type="PANTHER" id="PTHR10044:SF139">
    <property type="entry name" value="DEATH-ASSOCIATED INHIBITOR OF APOPTOSIS 2"/>
    <property type="match status" value="1"/>
</dbReference>
<evidence type="ECO:0000256" key="2">
    <source>
        <dbReference type="ARBA" id="ARBA00022723"/>
    </source>
</evidence>
<organism evidence="8 9">
    <name type="scientific">Dreissena polymorpha</name>
    <name type="common">Zebra mussel</name>
    <name type="synonym">Mytilus polymorpha</name>
    <dbReference type="NCBI Taxonomy" id="45954"/>
    <lineage>
        <taxon>Eukaryota</taxon>
        <taxon>Metazoa</taxon>
        <taxon>Spiralia</taxon>
        <taxon>Lophotrochozoa</taxon>
        <taxon>Mollusca</taxon>
        <taxon>Bivalvia</taxon>
        <taxon>Autobranchia</taxon>
        <taxon>Heteroconchia</taxon>
        <taxon>Euheterodonta</taxon>
        <taxon>Imparidentia</taxon>
        <taxon>Neoheterodontei</taxon>
        <taxon>Myida</taxon>
        <taxon>Dreissenoidea</taxon>
        <taxon>Dreissenidae</taxon>
        <taxon>Dreissena</taxon>
    </lineage>
</organism>
<evidence type="ECO:0000313" key="8">
    <source>
        <dbReference type="EMBL" id="KAH3725741.1"/>
    </source>
</evidence>
<proteinExistence type="inferred from homology"/>
<comment type="similarity">
    <text evidence="1">Belongs to the IAP family.</text>
</comment>
<dbReference type="AlphaFoldDB" id="A0A9D4HP20"/>
<dbReference type="Gene3D" id="1.10.533.10">
    <property type="entry name" value="Death Domain, Fas"/>
    <property type="match status" value="1"/>
</dbReference>